<name>A0A8H3SFS9_9EURO</name>
<dbReference type="EMBL" id="BLKC01000204">
    <property type="protein sequence ID" value="GFF59157.1"/>
    <property type="molecule type" value="Genomic_DNA"/>
</dbReference>
<feature type="region of interest" description="Disordered" evidence="1">
    <location>
        <begin position="69"/>
        <end position="100"/>
    </location>
</feature>
<proteinExistence type="predicted"/>
<feature type="compositionally biased region" description="Polar residues" evidence="1">
    <location>
        <begin position="1"/>
        <end position="15"/>
    </location>
</feature>
<protein>
    <submittedName>
        <fullName evidence="2">Uncharacterized protein</fullName>
    </submittedName>
</protein>
<evidence type="ECO:0000313" key="3">
    <source>
        <dbReference type="Proteomes" id="UP000465221"/>
    </source>
</evidence>
<organism evidence="2 3">
    <name type="scientific">Aspergillus udagawae</name>
    <dbReference type="NCBI Taxonomy" id="91492"/>
    <lineage>
        <taxon>Eukaryota</taxon>
        <taxon>Fungi</taxon>
        <taxon>Dikarya</taxon>
        <taxon>Ascomycota</taxon>
        <taxon>Pezizomycotina</taxon>
        <taxon>Eurotiomycetes</taxon>
        <taxon>Eurotiomycetidae</taxon>
        <taxon>Eurotiales</taxon>
        <taxon>Aspergillaceae</taxon>
        <taxon>Aspergillus</taxon>
        <taxon>Aspergillus subgen. Fumigati</taxon>
    </lineage>
</organism>
<feature type="region of interest" description="Disordered" evidence="1">
    <location>
        <begin position="1"/>
        <end position="38"/>
    </location>
</feature>
<accession>A0A8H3SFS9</accession>
<dbReference type="AlphaFoldDB" id="A0A8H3SFS9"/>
<evidence type="ECO:0000313" key="2">
    <source>
        <dbReference type="EMBL" id="GFF59157.1"/>
    </source>
</evidence>
<gene>
    <name evidence="2" type="ORF">IFM46972_11305</name>
</gene>
<reference evidence="2 3" key="1">
    <citation type="submission" date="2020-01" db="EMBL/GenBank/DDBJ databases">
        <title>Draft genome sequence of Aspergillus udagawae IFM 46972.</title>
        <authorList>
            <person name="Takahashi H."/>
            <person name="Yaguchi T."/>
        </authorList>
    </citation>
    <scope>NUCLEOTIDE SEQUENCE [LARGE SCALE GENOMIC DNA]</scope>
    <source>
        <strain evidence="2 3">IFM 46972</strain>
    </source>
</reference>
<dbReference type="Proteomes" id="UP000465221">
    <property type="component" value="Unassembled WGS sequence"/>
</dbReference>
<evidence type="ECO:0000256" key="1">
    <source>
        <dbReference type="SAM" id="MobiDB-lite"/>
    </source>
</evidence>
<sequence length="129" mass="14253">MTTRLSTRAESTLNDSPAPVTGRSRSKAGLKANRPAQYSTWTQWQSGCTPAPTWDTAHARDRWKTACRAGGHHSGHNCAGGRTQDWNNKTPGRSKKPPPRWKLPEVVIAETREQAIETHVILNGPPEYA</sequence>
<comment type="caution">
    <text evidence="2">The sequence shown here is derived from an EMBL/GenBank/DDBJ whole genome shotgun (WGS) entry which is preliminary data.</text>
</comment>